<accession>X1MZ13</accession>
<dbReference type="SUPFAM" id="SSF53448">
    <property type="entry name" value="Nucleotide-diphospho-sugar transferases"/>
    <property type="match status" value="1"/>
</dbReference>
<sequence length="247" mass="28525">STDGTDSFLKRAKKEISNLSYFRQKKKGPATARNLGIKNSTGDIIFFTDDDCIVPKNWIEKFVHMYQKHPEIVGVGGYLEADEYTLKTNIFAKYESYMARTAYRTDRGEYIGGFECPALGTSNISYKKSVLEEVGGFDEIFSVAVGEDTDLKLNICLRNGKLAYIPLKTTHIQDYKLGRFIRQNVARGISDVYFLKKWRKVLNNKIKKKQYSAVTIFLKMLKELKFSMLFLFLLSVIARRWGKWKQN</sequence>
<comment type="caution">
    <text evidence="2">The sequence shown here is derived from an EMBL/GenBank/DDBJ whole genome shotgun (WGS) entry which is preliminary data.</text>
</comment>
<organism evidence="2">
    <name type="scientific">marine sediment metagenome</name>
    <dbReference type="NCBI Taxonomy" id="412755"/>
    <lineage>
        <taxon>unclassified sequences</taxon>
        <taxon>metagenomes</taxon>
        <taxon>ecological metagenomes</taxon>
    </lineage>
</organism>
<proteinExistence type="predicted"/>
<dbReference type="InterPro" id="IPR001173">
    <property type="entry name" value="Glyco_trans_2-like"/>
</dbReference>
<evidence type="ECO:0000259" key="1">
    <source>
        <dbReference type="Pfam" id="PF00535"/>
    </source>
</evidence>
<feature type="domain" description="Glycosyltransferase 2-like" evidence="1">
    <location>
        <begin position="1"/>
        <end position="134"/>
    </location>
</feature>
<feature type="non-terminal residue" evidence="2">
    <location>
        <position position="1"/>
    </location>
</feature>
<dbReference type="Gene3D" id="3.90.550.10">
    <property type="entry name" value="Spore Coat Polysaccharide Biosynthesis Protein SpsA, Chain A"/>
    <property type="match status" value="1"/>
</dbReference>
<evidence type="ECO:0000313" key="2">
    <source>
        <dbReference type="EMBL" id="GAI23271.1"/>
    </source>
</evidence>
<dbReference type="AlphaFoldDB" id="X1MZ13"/>
<name>X1MZ13_9ZZZZ</name>
<reference evidence="2" key="1">
    <citation type="journal article" date="2014" name="Front. Microbiol.">
        <title>High frequency of phylogenetically diverse reductive dehalogenase-homologous genes in deep subseafloor sedimentary metagenomes.</title>
        <authorList>
            <person name="Kawai M."/>
            <person name="Futagami T."/>
            <person name="Toyoda A."/>
            <person name="Takaki Y."/>
            <person name="Nishi S."/>
            <person name="Hori S."/>
            <person name="Arai W."/>
            <person name="Tsubouchi T."/>
            <person name="Morono Y."/>
            <person name="Uchiyama I."/>
            <person name="Ito T."/>
            <person name="Fujiyama A."/>
            <person name="Inagaki F."/>
            <person name="Takami H."/>
        </authorList>
    </citation>
    <scope>NUCLEOTIDE SEQUENCE</scope>
    <source>
        <strain evidence="2">Expedition CK06-06</strain>
    </source>
</reference>
<dbReference type="InterPro" id="IPR029044">
    <property type="entry name" value="Nucleotide-diphossugar_trans"/>
</dbReference>
<dbReference type="Pfam" id="PF00535">
    <property type="entry name" value="Glycos_transf_2"/>
    <property type="match status" value="1"/>
</dbReference>
<protein>
    <recommendedName>
        <fullName evidence="1">Glycosyltransferase 2-like domain-containing protein</fullName>
    </recommendedName>
</protein>
<gene>
    <name evidence="2" type="ORF">S06H3_33608</name>
</gene>
<dbReference type="InterPro" id="IPR050834">
    <property type="entry name" value="Glycosyltransf_2"/>
</dbReference>
<dbReference type="PANTHER" id="PTHR43685">
    <property type="entry name" value="GLYCOSYLTRANSFERASE"/>
    <property type="match status" value="1"/>
</dbReference>
<dbReference type="PANTHER" id="PTHR43685:SF3">
    <property type="entry name" value="SLR2126 PROTEIN"/>
    <property type="match status" value="1"/>
</dbReference>
<dbReference type="EMBL" id="BARV01020075">
    <property type="protein sequence ID" value="GAI23271.1"/>
    <property type="molecule type" value="Genomic_DNA"/>
</dbReference>